<proteinExistence type="predicted"/>
<organism evidence="1 2">
    <name type="scientific">Hypoxylon rubiginosum</name>
    <dbReference type="NCBI Taxonomy" id="110542"/>
    <lineage>
        <taxon>Eukaryota</taxon>
        <taxon>Fungi</taxon>
        <taxon>Dikarya</taxon>
        <taxon>Ascomycota</taxon>
        <taxon>Pezizomycotina</taxon>
        <taxon>Sordariomycetes</taxon>
        <taxon>Xylariomycetidae</taxon>
        <taxon>Xylariales</taxon>
        <taxon>Hypoxylaceae</taxon>
        <taxon>Hypoxylon</taxon>
    </lineage>
</organism>
<reference evidence="1 2" key="1">
    <citation type="journal article" date="2022" name="New Phytol.">
        <title>Ecological generalism drives hyperdiversity of secondary metabolite gene clusters in xylarialean endophytes.</title>
        <authorList>
            <person name="Franco M.E.E."/>
            <person name="Wisecaver J.H."/>
            <person name="Arnold A.E."/>
            <person name="Ju Y.M."/>
            <person name="Slot J.C."/>
            <person name="Ahrendt S."/>
            <person name="Moore L.P."/>
            <person name="Eastman K.E."/>
            <person name="Scott K."/>
            <person name="Konkel Z."/>
            <person name="Mondo S.J."/>
            <person name="Kuo A."/>
            <person name="Hayes R.D."/>
            <person name="Haridas S."/>
            <person name="Andreopoulos B."/>
            <person name="Riley R."/>
            <person name="LaButti K."/>
            <person name="Pangilinan J."/>
            <person name="Lipzen A."/>
            <person name="Amirebrahimi M."/>
            <person name="Yan J."/>
            <person name="Adam C."/>
            <person name="Keymanesh K."/>
            <person name="Ng V."/>
            <person name="Louie K."/>
            <person name="Northen T."/>
            <person name="Drula E."/>
            <person name="Henrissat B."/>
            <person name="Hsieh H.M."/>
            <person name="Youens-Clark K."/>
            <person name="Lutzoni F."/>
            <person name="Miadlikowska J."/>
            <person name="Eastwood D.C."/>
            <person name="Hamelin R.C."/>
            <person name="Grigoriev I.V."/>
            <person name="U'Ren J.M."/>
        </authorList>
    </citation>
    <scope>NUCLEOTIDE SEQUENCE [LARGE SCALE GENOMIC DNA]</scope>
    <source>
        <strain evidence="1 2">CBS 119005</strain>
    </source>
</reference>
<accession>A0ACB9YQV7</accession>
<keyword evidence="2" id="KW-1185">Reference proteome</keyword>
<protein>
    <submittedName>
        <fullName evidence="1">RNI-like protein</fullName>
    </submittedName>
</protein>
<evidence type="ECO:0000313" key="2">
    <source>
        <dbReference type="Proteomes" id="UP001497700"/>
    </source>
</evidence>
<gene>
    <name evidence="1" type="ORF">F4820DRAFT_464572</name>
</gene>
<dbReference type="Proteomes" id="UP001497700">
    <property type="component" value="Unassembled WGS sequence"/>
</dbReference>
<comment type="caution">
    <text evidence="1">The sequence shown here is derived from an EMBL/GenBank/DDBJ whole genome shotgun (WGS) entry which is preliminary data.</text>
</comment>
<dbReference type="EMBL" id="MU393549">
    <property type="protein sequence ID" value="KAI4861543.1"/>
    <property type="molecule type" value="Genomic_DNA"/>
</dbReference>
<name>A0ACB9YQV7_9PEZI</name>
<sequence>MEPLMDSCSLLVVDPIHLSITNWNSSSNQPQDTPASNGSPKPATPTNTNGASPALQSAPSTESPAPVKPTSQRQGRTRSQSVEGSPGQIGTPPQRRGSWFSNISSKFSTSPANGHATPPAPTSESDTDDVAPLPKISPNKNAVLQHGSRQSGDAPYIPAPPRTNQPGLLGVFRRLSSSNGSIVPGTRTSHGLVERKVLNVDKHRERCRVNELCQAKLRRVAFCVDVEIAPMPRYVDEEPECTKPVDKTQKRKMSEKSEGEALKNPKALEAQKEAEGVVKATGEILPKEPEKEGTEVAKENPKGNDATGEEEPVREKETTRKKEKKKKSEAERKAKKEQKRKEALEKGAIPMELHLDTDSSTEDLPIPSDSPKTQSLPTTNPGRIYRRCCQLRETDILTKITLQLPKTIGSSTKGVVDKLDLTGYFMSLPDLVTLGDFLAVVPVREVILEDCGLTDEGVRVILAGLLAARKMNSRQRKIVTQPADLTQQGGVVERLVLKNNSKIGAEGWKHICLFIHMCRTIKYLDLSNLPFPAPVEPVKTPISHHLHNLGNHHAPAPVDLSLLLSKSIAERLAGPELELLNIGSVGLTTDQLGAVIDGVLKSGVTRLGLANNNLDAQGVQHVARYLRDAKCEGLDLGGNDLRENLPEIAAAFGETDELWALSLANCNLKPASLCKLFPKLVKLRSFKFLDLSHNRALFESEPSAIGLLRKYLPQMDSLRRLHLADVSLSSEHTISLAEILPEVKTLAHLNLLENADLVKLADAKTEEGQEEACALYASLLAAARVSPALVKIDIDNPSADSGEVVKALANRVVVYCMRNLQGVPDIRDSTGEDGQKLDKLPDVLRHLVGHEEDYPLVDEDDDSEPAPDEDYVIGGTGVVKALACVLKNRGDDSRRHSGEFTRDLETGTAMPRAHLPPGKVKDMSRYLLLSARKIRARLQPALAMAKASSNEDIHNYHRLVFLDQTIEGIIKRFEDEFPETRELEAIVPDTPPAAEPELSASISSLEADAGLLSDTEDIETEVRSPASRSRSNSIISHTSKALAEEEGRALRVGHRFRRGLIKQEHFDLLTGSEEIRNDPDHIKLIVGLMDELFEKDEPVQKDIKELGPVCAFQKHREEIVKRLRDEDPAYWESFVEAQEKARANVQVATTETTKPVVQQESAIIDDEDAVADD</sequence>
<evidence type="ECO:0000313" key="1">
    <source>
        <dbReference type="EMBL" id="KAI4861543.1"/>
    </source>
</evidence>